<gene>
    <name evidence="2" type="ORF">GMARGA_LOCUS9187</name>
</gene>
<feature type="compositionally biased region" description="Polar residues" evidence="1">
    <location>
        <begin position="110"/>
        <end position="128"/>
    </location>
</feature>
<keyword evidence="3" id="KW-1185">Reference proteome</keyword>
<dbReference type="Proteomes" id="UP000789901">
    <property type="component" value="Unassembled WGS sequence"/>
</dbReference>
<evidence type="ECO:0000313" key="3">
    <source>
        <dbReference type="Proteomes" id="UP000789901"/>
    </source>
</evidence>
<proteinExistence type="predicted"/>
<feature type="compositionally biased region" description="Polar residues" evidence="1">
    <location>
        <begin position="60"/>
        <end position="76"/>
    </location>
</feature>
<name>A0ABN7UPP6_GIGMA</name>
<evidence type="ECO:0000256" key="1">
    <source>
        <dbReference type="SAM" id="MobiDB-lite"/>
    </source>
</evidence>
<reference evidence="2 3" key="1">
    <citation type="submission" date="2021-06" db="EMBL/GenBank/DDBJ databases">
        <authorList>
            <person name="Kallberg Y."/>
            <person name="Tangrot J."/>
            <person name="Rosling A."/>
        </authorList>
    </citation>
    <scope>NUCLEOTIDE SEQUENCE [LARGE SCALE GENOMIC DNA]</scope>
    <source>
        <strain evidence="2 3">120-4 pot B 10/14</strain>
    </source>
</reference>
<feature type="compositionally biased region" description="Basic residues" evidence="1">
    <location>
        <begin position="135"/>
        <end position="145"/>
    </location>
</feature>
<accession>A0ABN7UPP6</accession>
<evidence type="ECO:0000313" key="2">
    <source>
        <dbReference type="EMBL" id="CAG8647686.1"/>
    </source>
</evidence>
<organism evidence="2 3">
    <name type="scientific">Gigaspora margarita</name>
    <dbReference type="NCBI Taxonomy" id="4874"/>
    <lineage>
        <taxon>Eukaryota</taxon>
        <taxon>Fungi</taxon>
        <taxon>Fungi incertae sedis</taxon>
        <taxon>Mucoromycota</taxon>
        <taxon>Glomeromycotina</taxon>
        <taxon>Glomeromycetes</taxon>
        <taxon>Diversisporales</taxon>
        <taxon>Gigasporaceae</taxon>
        <taxon>Gigaspora</taxon>
    </lineage>
</organism>
<feature type="region of interest" description="Disordered" evidence="1">
    <location>
        <begin position="34"/>
        <end position="145"/>
    </location>
</feature>
<feature type="compositionally biased region" description="Polar residues" evidence="1">
    <location>
        <begin position="34"/>
        <end position="51"/>
    </location>
</feature>
<protein>
    <submittedName>
        <fullName evidence="2">15358_t:CDS:1</fullName>
    </submittedName>
</protein>
<comment type="caution">
    <text evidence="2">The sequence shown here is derived from an EMBL/GenBank/DDBJ whole genome shotgun (WGS) entry which is preliminary data.</text>
</comment>
<dbReference type="EMBL" id="CAJVQB010004866">
    <property type="protein sequence ID" value="CAG8647686.1"/>
    <property type="molecule type" value="Genomic_DNA"/>
</dbReference>
<sequence>MKLIDISDLDDLAAQVNEQTANDEDFLKKIFESGQSTHQSASYSGTSQSAIGKTPKNPEISLSNGQENFSQPSSIPLTLEQYKFRPRSYLTEGEAEHEEEIKQLRHRPLPTSQPTQPAIQFSTISEPTAQEKAISHKKKSDARRE</sequence>